<dbReference type="Pfam" id="PF13402">
    <property type="entry name" value="Peptidase_M60"/>
    <property type="match status" value="1"/>
</dbReference>
<gene>
    <name evidence="3" type="ORF">KHA94_18015</name>
</gene>
<dbReference type="PANTHER" id="PTHR15730">
    <property type="entry name" value="EXPERIMENTAL AUTOIMMUNE PROSTATITIS ANTIGEN 2-RELATED"/>
    <property type="match status" value="1"/>
</dbReference>
<organism evidence="3 4">
    <name type="scientific">Cytobacillus citreus</name>
    <dbReference type="NCBI Taxonomy" id="2833586"/>
    <lineage>
        <taxon>Bacteria</taxon>
        <taxon>Bacillati</taxon>
        <taxon>Bacillota</taxon>
        <taxon>Bacilli</taxon>
        <taxon>Bacillales</taxon>
        <taxon>Bacillaceae</taxon>
        <taxon>Cytobacillus</taxon>
    </lineage>
</organism>
<dbReference type="Gene3D" id="3.40.390.80">
    <property type="entry name" value="Peptidase M60, enhancin-like domain 2"/>
    <property type="match status" value="1"/>
</dbReference>
<dbReference type="PROSITE" id="PS51723">
    <property type="entry name" value="PEPTIDASE_M60"/>
    <property type="match status" value="1"/>
</dbReference>
<evidence type="ECO:0000313" key="4">
    <source>
        <dbReference type="Proteomes" id="UP000681027"/>
    </source>
</evidence>
<dbReference type="SMART" id="SM01276">
    <property type="entry name" value="M60-like"/>
    <property type="match status" value="1"/>
</dbReference>
<feature type="domain" description="Peptidase M60" evidence="2">
    <location>
        <begin position="433"/>
        <end position="738"/>
    </location>
</feature>
<feature type="signal peptide" evidence="1">
    <location>
        <begin position="1"/>
        <end position="27"/>
    </location>
</feature>
<proteinExistence type="predicted"/>
<reference evidence="3 4" key="1">
    <citation type="submission" date="2021-05" db="EMBL/GenBank/DDBJ databases">
        <title>Novel Bacillus species.</title>
        <authorList>
            <person name="Liu G."/>
        </authorList>
    </citation>
    <scope>NUCLEOTIDE SEQUENCE [LARGE SCALE GENOMIC DNA]</scope>
    <source>
        <strain evidence="3 4">FJAT-49705</strain>
    </source>
</reference>
<dbReference type="Pfam" id="PF17291">
    <property type="entry name" value="M60-like_N"/>
    <property type="match status" value="1"/>
</dbReference>
<dbReference type="InterPro" id="IPR051244">
    <property type="entry name" value="TCAF"/>
</dbReference>
<sequence>MMKKKAMIIAPLCALSLSMTIALPVIHAENATKNTPSSTISITKEELISPTVLKRDFEILYRGLNSIPTTASSYTGGVSAIGKSSFPVAVNPESTPFMAGSRYGKGRVLAVGDEVNLFNLSLNSGDDKSKVARNILIWLTQDVHKKATSYEEALKGKGKLEMITTADDNEFKVNPDLPIALERIENWSDVQLNPSKYPVAFVYNDLKDEDVKNLSDYIRKGGNVVVAQKGWVLEGYPTEDMKEKVGGRAVKISDYPLQQLLNKVGISLMNNIAADKDGGVPKLSFDKAMNYHILRLVDQAKAYEKGSLSPNDIHLGPPDATDVQKLSILGTIVSCTVDALTSESPLLEMVREDSKNLGQVSFPVEKGKLPYTSALLAYTSNQASLSPDGTKSPFADDFPGKVGDNAPVVEDKSIEVDFDYNDFSYLRTLVPPGNWISTGLYVPPGQTITINVPEGAEHLDVQVGAHTDNLTSLSTWQRVPSITLRQTLKPGKNEVKSPYGGLVYLIPTEAKENSKANVSISGAVGAPQFVLGKTSIQDWKDTIRNYESPWAELQSDRIILTVPSDVIRQLDNPEELLKKWDDMLAKYDELIGVGPDNALPHRSADRPHRIVADRQISAGYMHAGYPIMIPIDPEAKNAVDFSKIQTGWGFWHEMGHEYQQTPWFWGDITEVTVNIHSLNMQDYFGAPNRLVVEKDKQGKSYYDKAFEFLNSNDPNKNYNQIGVFERLVMFRQLQLAFGWDFYTQLHIAYRELPENQLPSDDDQEKIDMYVVMSSKTSGKNLLNFYDKWGLKFTDDARKKVEAMKLPQPESPIWMIREDQ</sequence>
<dbReference type="EMBL" id="JAGYPM010000004">
    <property type="protein sequence ID" value="MBS4192064.1"/>
    <property type="molecule type" value="Genomic_DNA"/>
</dbReference>
<dbReference type="InterPro" id="IPR035423">
    <property type="entry name" value="M60-like_N"/>
</dbReference>
<dbReference type="InterPro" id="IPR031161">
    <property type="entry name" value="Peptidase_M60_dom"/>
</dbReference>
<evidence type="ECO:0000256" key="1">
    <source>
        <dbReference type="SAM" id="SignalP"/>
    </source>
</evidence>
<dbReference type="PANTHER" id="PTHR15730:SF5">
    <property type="entry name" value="SI:CH211-210B2.2-RELATED"/>
    <property type="match status" value="1"/>
</dbReference>
<name>A0ABS5NYX9_9BACI</name>
<keyword evidence="4" id="KW-1185">Reference proteome</keyword>
<evidence type="ECO:0000313" key="3">
    <source>
        <dbReference type="EMBL" id="MBS4192064.1"/>
    </source>
</evidence>
<comment type="caution">
    <text evidence="3">The sequence shown here is derived from an EMBL/GenBank/DDBJ whole genome shotgun (WGS) entry which is preliminary data.</text>
</comment>
<protein>
    <submittedName>
        <fullName evidence="3">M60 family metallopeptidase</fullName>
    </submittedName>
</protein>
<dbReference type="Gene3D" id="2.60.120.1250">
    <property type="entry name" value="Peptidase M60, enhancin-like domain 1"/>
    <property type="match status" value="1"/>
</dbReference>
<feature type="chain" id="PRO_5046741559" evidence="1">
    <location>
        <begin position="28"/>
        <end position="819"/>
    </location>
</feature>
<dbReference type="Gene3D" id="1.10.390.30">
    <property type="entry name" value="Peptidase M60, enhancin-like domain 3"/>
    <property type="match status" value="1"/>
</dbReference>
<evidence type="ECO:0000259" key="2">
    <source>
        <dbReference type="PROSITE" id="PS51723"/>
    </source>
</evidence>
<dbReference type="Proteomes" id="UP000681027">
    <property type="component" value="Unassembled WGS sequence"/>
</dbReference>
<dbReference type="InterPro" id="IPR042279">
    <property type="entry name" value="Pep_M60_3"/>
</dbReference>
<accession>A0ABS5NYX9</accession>
<keyword evidence="1" id="KW-0732">Signal</keyword>